<gene>
    <name evidence="1" type="ORF">ACJIZ3_018362</name>
</gene>
<comment type="caution">
    <text evidence="1">The sequence shown here is derived from an EMBL/GenBank/DDBJ whole genome shotgun (WGS) entry which is preliminary data.</text>
</comment>
<proteinExistence type="predicted"/>
<dbReference type="EMBL" id="JBJXBP010000005">
    <property type="protein sequence ID" value="KAL3829560.1"/>
    <property type="molecule type" value="Genomic_DNA"/>
</dbReference>
<protein>
    <submittedName>
        <fullName evidence="1">Uncharacterized protein</fullName>
    </submittedName>
</protein>
<dbReference type="Proteomes" id="UP001634393">
    <property type="component" value="Unassembled WGS sequence"/>
</dbReference>
<reference evidence="1 2" key="1">
    <citation type="submission" date="2024-12" db="EMBL/GenBank/DDBJ databases">
        <title>The unique morphological basis and parallel evolutionary history of personate flowers in Penstemon.</title>
        <authorList>
            <person name="Depatie T.H."/>
            <person name="Wessinger C.A."/>
        </authorList>
    </citation>
    <scope>NUCLEOTIDE SEQUENCE [LARGE SCALE GENOMIC DNA]</scope>
    <source>
        <strain evidence="1">WTNN_2</strain>
        <tissue evidence="1">Leaf</tissue>
    </source>
</reference>
<keyword evidence="2" id="KW-1185">Reference proteome</keyword>
<evidence type="ECO:0000313" key="2">
    <source>
        <dbReference type="Proteomes" id="UP001634393"/>
    </source>
</evidence>
<dbReference type="AlphaFoldDB" id="A0ABD3SYN6"/>
<sequence length="115" mass="13213">MNGKVLKLKQKNEEMETECPVRELMNGTKSFNELDMEQLNRFSQFAGKKLTKLENRMKELGGAESEFSYSSLDTLMDDLRKEINVEPKSDEISSDNQESPSIYYSKRCFSLGSIP</sequence>
<accession>A0ABD3SYN6</accession>
<name>A0ABD3SYN6_9LAMI</name>
<organism evidence="1 2">
    <name type="scientific">Penstemon smallii</name>
    <dbReference type="NCBI Taxonomy" id="265156"/>
    <lineage>
        <taxon>Eukaryota</taxon>
        <taxon>Viridiplantae</taxon>
        <taxon>Streptophyta</taxon>
        <taxon>Embryophyta</taxon>
        <taxon>Tracheophyta</taxon>
        <taxon>Spermatophyta</taxon>
        <taxon>Magnoliopsida</taxon>
        <taxon>eudicotyledons</taxon>
        <taxon>Gunneridae</taxon>
        <taxon>Pentapetalae</taxon>
        <taxon>asterids</taxon>
        <taxon>lamiids</taxon>
        <taxon>Lamiales</taxon>
        <taxon>Plantaginaceae</taxon>
        <taxon>Cheloneae</taxon>
        <taxon>Penstemon</taxon>
    </lineage>
</organism>
<evidence type="ECO:0000313" key="1">
    <source>
        <dbReference type="EMBL" id="KAL3829560.1"/>
    </source>
</evidence>